<sequence length="135" mass="14779">MTTTTFEVGDTTIPISTPHADADETVVRLMHTHYFVAGVLETLHERADEDGVVEGWSQPAVDTLDEAYLTGKWLLDEIEDGGIPDDVGELDEELLREIRRTIVPVAASLGVEIGLEATAEQPSLFDSLPFVGWSQ</sequence>
<dbReference type="EMBL" id="FNBK01000049">
    <property type="protein sequence ID" value="SDG45179.1"/>
    <property type="molecule type" value="Genomic_DNA"/>
</dbReference>
<dbReference type="AlphaFoldDB" id="A0A1G7UDN9"/>
<dbReference type="Proteomes" id="UP000199076">
    <property type="component" value="Unassembled WGS sequence"/>
</dbReference>
<proteinExistence type="predicted"/>
<keyword evidence="2" id="KW-1185">Reference proteome</keyword>
<evidence type="ECO:0000313" key="1">
    <source>
        <dbReference type="EMBL" id="SDG45179.1"/>
    </source>
</evidence>
<protein>
    <submittedName>
        <fullName evidence="1">Uncharacterized protein</fullName>
    </submittedName>
</protein>
<accession>A0A1G7UDN9</accession>
<dbReference type="STRING" id="660518.SAMN05216218_1493"/>
<gene>
    <name evidence="1" type="ORF">SAMN05216218_1493</name>
</gene>
<reference evidence="2" key="1">
    <citation type="submission" date="2016-10" db="EMBL/GenBank/DDBJ databases">
        <authorList>
            <person name="Varghese N."/>
            <person name="Submissions S."/>
        </authorList>
    </citation>
    <scope>NUCLEOTIDE SEQUENCE [LARGE SCALE GENOMIC DNA]</scope>
    <source>
        <strain evidence="2">IBRC-M 10760</strain>
    </source>
</reference>
<organism evidence="1 2">
    <name type="scientific">Halorientalis regularis</name>
    <dbReference type="NCBI Taxonomy" id="660518"/>
    <lineage>
        <taxon>Archaea</taxon>
        <taxon>Methanobacteriati</taxon>
        <taxon>Methanobacteriota</taxon>
        <taxon>Stenosarchaea group</taxon>
        <taxon>Halobacteria</taxon>
        <taxon>Halobacteriales</taxon>
        <taxon>Haloarculaceae</taxon>
        <taxon>Halorientalis</taxon>
    </lineage>
</organism>
<dbReference type="RefSeq" id="WP_092695831.1">
    <property type="nucleotide sequence ID" value="NZ_FNBK01000049.1"/>
</dbReference>
<evidence type="ECO:0000313" key="2">
    <source>
        <dbReference type="Proteomes" id="UP000199076"/>
    </source>
</evidence>
<name>A0A1G7UDN9_9EURY</name>